<organism evidence="3">
    <name type="scientific">uncultured Aureispira sp</name>
    <dbReference type="NCBI Taxonomy" id="1331704"/>
    <lineage>
        <taxon>Bacteria</taxon>
        <taxon>Pseudomonadati</taxon>
        <taxon>Bacteroidota</taxon>
        <taxon>Saprospiria</taxon>
        <taxon>Saprospirales</taxon>
        <taxon>Saprospiraceae</taxon>
        <taxon>Aureispira</taxon>
        <taxon>environmental samples</taxon>
    </lineage>
</organism>
<feature type="transmembrane region" description="Helical" evidence="1">
    <location>
        <begin position="16"/>
        <end position="36"/>
    </location>
</feature>
<keyword evidence="1" id="KW-0812">Transmembrane</keyword>
<name>A0A6S6RZQ3_9BACT</name>
<proteinExistence type="predicted"/>
<feature type="transmembrane region" description="Helical" evidence="1">
    <location>
        <begin position="80"/>
        <end position="97"/>
    </location>
</feature>
<evidence type="ECO:0000256" key="1">
    <source>
        <dbReference type="SAM" id="Phobius"/>
    </source>
</evidence>
<accession>A0A6S6RZQ3</accession>
<evidence type="ECO:0000259" key="2">
    <source>
        <dbReference type="Pfam" id="PF00487"/>
    </source>
</evidence>
<feature type="transmembrane region" description="Helical" evidence="1">
    <location>
        <begin position="48"/>
        <end position="68"/>
    </location>
</feature>
<dbReference type="GO" id="GO:0006629">
    <property type="term" value="P:lipid metabolic process"/>
    <property type="evidence" value="ECO:0007669"/>
    <property type="project" value="InterPro"/>
</dbReference>
<keyword evidence="1" id="KW-0472">Membrane</keyword>
<sequence length="343" mass="39762">MSSASILRYKADYRTLVFVALYYIVAYAGFFLYWQYPELRTWSIVTPWVLLTAFMSFSSAVIVHNTIHAPMFHKKSHNKWFQFVLSLAYGYSVSAYVPGHNFSHHKETQSAKDNMRTSKARFKWHLLNQLFFFFIVTPDLIKAEKNFVAKMKNEKREWYNQWRAEMILVNVVRIGLLFVNLPAAVLFIWGPHIYAAWGIVSTNVWQHDGCDIEDKYNHSRSFHGGLLNFFLFNNGYHGAHHDRPSLHWSLLPAYHEKNIAPYIHPNLDQGSMIKYLITAYIYPGKRLNYDGSPYVLAPKVADVDWVAELGVDDQAHKYDFGAEASSIDDILSTTDIKETSEVL</sequence>
<feature type="transmembrane region" description="Helical" evidence="1">
    <location>
        <begin position="162"/>
        <end position="189"/>
    </location>
</feature>
<dbReference type="InterPro" id="IPR005804">
    <property type="entry name" value="FA_desaturase_dom"/>
</dbReference>
<evidence type="ECO:0000313" key="3">
    <source>
        <dbReference type="EMBL" id="CAA6799301.1"/>
    </source>
</evidence>
<dbReference type="Pfam" id="PF00487">
    <property type="entry name" value="FA_desaturase"/>
    <property type="match status" value="1"/>
</dbReference>
<feature type="transmembrane region" description="Helical" evidence="1">
    <location>
        <begin position="122"/>
        <end position="141"/>
    </location>
</feature>
<feature type="domain" description="Fatty acid desaturase" evidence="2">
    <location>
        <begin position="41"/>
        <end position="259"/>
    </location>
</feature>
<dbReference type="CDD" id="cd01060">
    <property type="entry name" value="Membrane-FADS-like"/>
    <property type="match status" value="1"/>
</dbReference>
<dbReference type="EMBL" id="CACVAQ010000027">
    <property type="protein sequence ID" value="CAA6799301.1"/>
    <property type="molecule type" value="Genomic_DNA"/>
</dbReference>
<reference evidence="3" key="1">
    <citation type="submission" date="2020-01" db="EMBL/GenBank/DDBJ databases">
        <authorList>
            <person name="Meier V. D."/>
            <person name="Meier V D."/>
        </authorList>
    </citation>
    <scope>NUCLEOTIDE SEQUENCE</scope>
    <source>
        <strain evidence="3">HLG_WM_MAG_10</strain>
    </source>
</reference>
<keyword evidence="1" id="KW-1133">Transmembrane helix</keyword>
<dbReference type="AlphaFoldDB" id="A0A6S6RZQ3"/>
<protein>
    <submittedName>
        <fullName evidence="3">Fatty acid desaturase</fullName>
    </submittedName>
</protein>
<gene>
    <name evidence="3" type="ORF">HELGO_WM29173</name>
</gene>